<reference evidence="2 3" key="1">
    <citation type="submission" date="2020-04" db="EMBL/GenBank/DDBJ databases">
        <title>Paenibacillus algicola sp. nov., a novel marine bacterium producing alginate lyase.</title>
        <authorList>
            <person name="Huang H."/>
        </authorList>
    </citation>
    <scope>NUCLEOTIDE SEQUENCE [LARGE SCALE GENOMIC DNA]</scope>
    <source>
        <strain evidence="2 3">L7-75</strain>
    </source>
</reference>
<dbReference type="InterPro" id="IPR007712">
    <property type="entry name" value="RelE/ParE_toxin"/>
</dbReference>
<evidence type="ECO:0000313" key="3">
    <source>
        <dbReference type="Proteomes" id="UP000565468"/>
    </source>
</evidence>
<dbReference type="Gene3D" id="3.30.2310.20">
    <property type="entry name" value="RelE-like"/>
    <property type="match status" value="1"/>
</dbReference>
<dbReference type="EMBL" id="JABBPN010000038">
    <property type="protein sequence ID" value="NMO98270.1"/>
    <property type="molecule type" value="Genomic_DNA"/>
</dbReference>
<proteinExistence type="predicted"/>
<keyword evidence="3" id="KW-1185">Reference proteome</keyword>
<dbReference type="Pfam" id="PF05016">
    <property type="entry name" value="ParE_toxin"/>
    <property type="match status" value="1"/>
</dbReference>
<dbReference type="InterPro" id="IPR052747">
    <property type="entry name" value="TA_system_RelE_toxin"/>
</dbReference>
<comment type="caution">
    <text evidence="2">The sequence shown here is derived from an EMBL/GenBank/DDBJ whole genome shotgun (WGS) entry which is preliminary data.</text>
</comment>
<gene>
    <name evidence="2" type="ORF">HII30_21185</name>
</gene>
<dbReference type="AlphaFoldDB" id="A0A848MDN9"/>
<dbReference type="InterPro" id="IPR035093">
    <property type="entry name" value="RelE/ParE_toxin_dom_sf"/>
</dbReference>
<protein>
    <submittedName>
        <fullName evidence="2">Type II toxin-antitoxin system RelE/ParE family toxin</fullName>
    </submittedName>
</protein>
<evidence type="ECO:0000256" key="1">
    <source>
        <dbReference type="ARBA" id="ARBA00022649"/>
    </source>
</evidence>
<dbReference type="PANTHER" id="PTHR38813">
    <property type="match status" value="1"/>
</dbReference>
<keyword evidence="1" id="KW-1277">Toxin-antitoxin system</keyword>
<dbReference type="SUPFAM" id="SSF143011">
    <property type="entry name" value="RelE-like"/>
    <property type="match status" value="1"/>
</dbReference>
<evidence type="ECO:0000313" key="2">
    <source>
        <dbReference type="EMBL" id="NMO98270.1"/>
    </source>
</evidence>
<dbReference type="Proteomes" id="UP000565468">
    <property type="component" value="Unassembled WGS sequence"/>
</dbReference>
<sequence>MLLMSYSIEFDKNAFKYLQKLDKKTRVRIVHCLQILSEDPFHPELDIKKLQGTYNDFRLRVGTYRVIYTVENQKLLVYVIKIGSRGDVYKF</sequence>
<name>A0A848MDN9_PAELE</name>
<accession>A0A848MDN9</accession>
<dbReference type="PANTHER" id="PTHR38813:SF1">
    <property type="entry name" value="TOXIN RELE1-RELATED"/>
    <property type="match status" value="1"/>
</dbReference>
<organism evidence="2 3">
    <name type="scientific">Paenibacillus lemnae</name>
    <dbReference type="NCBI Taxonomy" id="1330551"/>
    <lineage>
        <taxon>Bacteria</taxon>
        <taxon>Bacillati</taxon>
        <taxon>Bacillota</taxon>
        <taxon>Bacilli</taxon>
        <taxon>Bacillales</taxon>
        <taxon>Paenibacillaceae</taxon>
        <taxon>Paenibacillus</taxon>
    </lineage>
</organism>